<dbReference type="eggNOG" id="COG2755">
    <property type="taxonomic scope" value="Bacteria"/>
</dbReference>
<dbReference type="Gene3D" id="3.40.50.1110">
    <property type="entry name" value="SGNH hydrolase"/>
    <property type="match status" value="1"/>
</dbReference>
<evidence type="ECO:0000256" key="1">
    <source>
        <dbReference type="ARBA" id="ARBA00008668"/>
    </source>
</evidence>
<dbReference type="OrthoDB" id="9807041at2"/>
<sequence length="224" mass="25835">MKYLFIAGDSTASVKESQFYPETGWGEALRFFLAKDVKLCNYAFNARSTKSFREEGRWNVILKELKKGDIVLIQFGHNDGKKDDSHRYAPAFGAYQKNLMTYIREVRQKCAVPILLTPVTRRLFRDGQLLSDTVWDYPTAMREVAEDQQVELIDVYDLSQKLLKSYGPETSKTLFMHLLPKQHENYPEGIVDDTHLSPIGAWKIAEQIAIKLGEKHPDFIENIE</sequence>
<dbReference type="CDD" id="cd01821">
    <property type="entry name" value="Rhamnogalacturan_acetylesterase_like"/>
    <property type="match status" value="1"/>
</dbReference>
<comment type="similarity">
    <text evidence="1">Belongs to the 'GDSL' lipolytic enzyme family.</text>
</comment>
<protein>
    <submittedName>
        <fullName evidence="4">Rhamnogalacturonan acetylesterase rhgT</fullName>
        <ecNumber evidence="4">3.1.1.-</ecNumber>
    </submittedName>
</protein>
<evidence type="ECO:0000313" key="4">
    <source>
        <dbReference type="EMBL" id="SNU86554.1"/>
    </source>
</evidence>
<keyword evidence="5" id="KW-1185">Reference proteome</keyword>
<dbReference type="SUPFAM" id="SSF52266">
    <property type="entry name" value="SGNH hydrolase"/>
    <property type="match status" value="1"/>
</dbReference>
<gene>
    <name evidence="4" type="primary">rhgT</name>
    <name evidence="4" type="ORF">SAMEA4412692_00277</name>
</gene>
<dbReference type="GO" id="GO:0016787">
    <property type="term" value="F:hydrolase activity"/>
    <property type="evidence" value="ECO:0007669"/>
    <property type="project" value="UniProtKB-KW"/>
</dbReference>
<dbReference type="RefSeq" id="WP_018373175.1">
    <property type="nucleotide sequence ID" value="NZ_LT906439.1"/>
</dbReference>
<name>A0A239SP95_9STRE</name>
<dbReference type="EC" id="3.1.1.-" evidence="4"/>
<dbReference type="InterPro" id="IPR037459">
    <property type="entry name" value="RhgT-like"/>
</dbReference>
<reference evidence="4 5" key="1">
    <citation type="submission" date="2017-06" db="EMBL/GenBank/DDBJ databases">
        <authorList>
            <consortium name="Pathogen Informatics"/>
        </authorList>
    </citation>
    <scope>NUCLEOTIDE SEQUENCE [LARGE SCALE GENOMIC DNA]</scope>
    <source>
        <strain evidence="4 5">NCTC13788</strain>
    </source>
</reference>
<dbReference type="EMBL" id="LT906439">
    <property type="protein sequence ID" value="SNU86554.1"/>
    <property type="molecule type" value="Genomic_DNA"/>
</dbReference>
<evidence type="ECO:0000313" key="5">
    <source>
        <dbReference type="Proteomes" id="UP000215185"/>
    </source>
</evidence>
<evidence type="ECO:0000256" key="2">
    <source>
        <dbReference type="ARBA" id="ARBA00022801"/>
    </source>
</evidence>
<dbReference type="AlphaFoldDB" id="A0A239SP95"/>
<keyword evidence="2 4" id="KW-0378">Hydrolase</keyword>
<proteinExistence type="inferred from homology"/>
<dbReference type="PANTHER" id="PTHR43695:SF1">
    <property type="entry name" value="RHAMNOGALACTURONAN ACETYLESTERASE"/>
    <property type="match status" value="1"/>
</dbReference>
<organism evidence="4 5">
    <name type="scientific">Streptococcus merionis</name>
    <dbReference type="NCBI Taxonomy" id="400065"/>
    <lineage>
        <taxon>Bacteria</taxon>
        <taxon>Bacillati</taxon>
        <taxon>Bacillota</taxon>
        <taxon>Bacilli</taxon>
        <taxon>Lactobacillales</taxon>
        <taxon>Streptococcaceae</taxon>
        <taxon>Streptococcus</taxon>
    </lineage>
</organism>
<dbReference type="InterPro" id="IPR036514">
    <property type="entry name" value="SGNH_hydro_sf"/>
</dbReference>
<dbReference type="InterPro" id="IPR013830">
    <property type="entry name" value="SGNH_hydro"/>
</dbReference>
<feature type="domain" description="SGNH hydrolase-type esterase" evidence="3">
    <location>
        <begin position="8"/>
        <end position="201"/>
    </location>
</feature>
<dbReference type="KEGG" id="smen:SAMEA4412692_0277"/>
<dbReference type="Pfam" id="PF13472">
    <property type="entry name" value="Lipase_GDSL_2"/>
    <property type="match status" value="1"/>
</dbReference>
<dbReference type="STRING" id="1123308.GCA_000380085_00606"/>
<dbReference type="PANTHER" id="PTHR43695">
    <property type="entry name" value="PUTATIVE (AFU_ORTHOLOGUE AFUA_2G17250)-RELATED"/>
    <property type="match status" value="1"/>
</dbReference>
<accession>A0A239SP95</accession>
<dbReference type="Proteomes" id="UP000215185">
    <property type="component" value="Chromosome 1"/>
</dbReference>
<evidence type="ECO:0000259" key="3">
    <source>
        <dbReference type="Pfam" id="PF13472"/>
    </source>
</evidence>